<reference evidence="1 2" key="1">
    <citation type="journal article" date="2021" name="BMC Genomics">
        <title>Datura genome reveals duplications of psychoactive alkaloid biosynthetic genes and high mutation rate following tissue culture.</title>
        <authorList>
            <person name="Rajewski A."/>
            <person name="Carter-House D."/>
            <person name="Stajich J."/>
            <person name="Litt A."/>
        </authorList>
    </citation>
    <scope>NUCLEOTIDE SEQUENCE [LARGE SCALE GENOMIC DNA]</scope>
    <source>
        <strain evidence="1">AR-01</strain>
    </source>
</reference>
<dbReference type="Proteomes" id="UP000823775">
    <property type="component" value="Unassembled WGS sequence"/>
</dbReference>
<name>A0ABS8VDN3_DATST</name>
<gene>
    <name evidence="1" type="ORF">HAX54_032694</name>
</gene>
<sequence length="159" mass="17754">SPLGGRSFGFKEISYLTKGRDQSLGVVMSCYVGCGLEGSIISKDTPVSDPMSHLVGQRLVRIVASLGQFFRFFSKASFGKIPYSRDLSDVILGMFGDILRVLDLNLNLFFLSQTEWFHEGVLRFKEDFRSGFLYIVYAGLQQGYSSILVSQNVSNKNLI</sequence>
<evidence type="ECO:0000313" key="2">
    <source>
        <dbReference type="Proteomes" id="UP000823775"/>
    </source>
</evidence>
<organism evidence="1 2">
    <name type="scientific">Datura stramonium</name>
    <name type="common">Jimsonweed</name>
    <name type="synonym">Common thornapple</name>
    <dbReference type="NCBI Taxonomy" id="4076"/>
    <lineage>
        <taxon>Eukaryota</taxon>
        <taxon>Viridiplantae</taxon>
        <taxon>Streptophyta</taxon>
        <taxon>Embryophyta</taxon>
        <taxon>Tracheophyta</taxon>
        <taxon>Spermatophyta</taxon>
        <taxon>Magnoliopsida</taxon>
        <taxon>eudicotyledons</taxon>
        <taxon>Gunneridae</taxon>
        <taxon>Pentapetalae</taxon>
        <taxon>asterids</taxon>
        <taxon>lamiids</taxon>
        <taxon>Solanales</taxon>
        <taxon>Solanaceae</taxon>
        <taxon>Solanoideae</taxon>
        <taxon>Datureae</taxon>
        <taxon>Datura</taxon>
    </lineage>
</organism>
<dbReference type="EMBL" id="JACEIK010004163">
    <property type="protein sequence ID" value="MCD9644476.1"/>
    <property type="molecule type" value="Genomic_DNA"/>
</dbReference>
<evidence type="ECO:0000313" key="1">
    <source>
        <dbReference type="EMBL" id="MCD9644476.1"/>
    </source>
</evidence>
<keyword evidence="2" id="KW-1185">Reference proteome</keyword>
<protein>
    <recommendedName>
        <fullName evidence="3">NADH-plastoquinone oxidoreductase subunit 5</fullName>
    </recommendedName>
</protein>
<feature type="non-terminal residue" evidence="1">
    <location>
        <position position="1"/>
    </location>
</feature>
<proteinExistence type="predicted"/>
<accession>A0ABS8VDN3</accession>
<comment type="caution">
    <text evidence="1">The sequence shown here is derived from an EMBL/GenBank/DDBJ whole genome shotgun (WGS) entry which is preliminary data.</text>
</comment>
<evidence type="ECO:0008006" key="3">
    <source>
        <dbReference type="Google" id="ProtNLM"/>
    </source>
</evidence>